<dbReference type="EMBL" id="MU003504">
    <property type="protein sequence ID" value="KAF2471605.1"/>
    <property type="molecule type" value="Genomic_DNA"/>
</dbReference>
<comment type="caution">
    <text evidence="1">The sequence shown here is derived from an EMBL/GenBank/DDBJ whole genome shotgun (WGS) entry which is preliminary data.</text>
</comment>
<keyword evidence="2" id="KW-1185">Reference proteome</keyword>
<accession>A0ACB6QZW1</accession>
<protein>
    <submittedName>
        <fullName evidence="1">Cytochrome c1 heme lyase-like protein</fullName>
    </submittedName>
</protein>
<name>A0ACB6QZW1_9PLEO</name>
<reference evidence="1" key="1">
    <citation type="journal article" date="2020" name="Stud. Mycol.">
        <title>101 Dothideomycetes genomes: a test case for predicting lifestyles and emergence of pathogens.</title>
        <authorList>
            <person name="Haridas S."/>
            <person name="Albert R."/>
            <person name="Binder M."/>
            <person name="Bloem J."/>
            <person name="Labutti K."/>
            <person name="Salamov A."/>
            <person name="Andreopoulos B."/>
            <person name="Baker S."/>
            <person name="Barry K."/>
            <person name="Bills G."/>
            <person name="Bluhm B."/>
            <person name="Cannon C."/>
            <person name="Castanera R."/>
            <person name="Culley D."/>
            <person name="Daum C."/>
            <person name="Ezra D."/>
            <person name="Gonzalez J."/>
            <person name="Henrissat B."/>
            <person name="Kuo A."/>
            <person name="Liang C."/>
            <person name="Lipzen A."/>
            <person name="Lutzoni F."/>
            <person name="Magnuson J."/>
            <person name="Mondo S."/>
            <person name="Nolan M."/>
            <person name="Ohm R."/>
            <person name="Pangilinan J."/>
            <person name="Park H.-J."/>
            <person name="Ramirez L."/>
            <person name="Alfaro M."/>
            <person name="Sun H."/>
            <person name="Tritt A."/>
            <person name="Yoshinaga Y."/>
            <person name="Zwiers L.-H."/>
            <person name="Turgeon B."/>
            <person name="Goodwin S."/>
            <person name="Spatafora J."/>
            <person name="Crous P."/>
            <person name="Grigoriev I."/>
        </authorList>
    </citation>
    <scope>NUCLEOTIDE SEQUENCE</scope>
    <source>
        <strain evidence="1">ATCC 200398</strain>
    </source>
</reference>
<organism evidence="1 2">
    <name type="scientific">Lindgomyces ingoldianus</name>
    <dbReference type="NCBI Taxonomy" id="673940"/>
    <lineage>
        <taxon>Eukaryota</taxon>
        <taxon>Fungi</taxon>
        <taxon>Dikarya</taxon>
        <taxon>Ascomycota</taxon>
        <taxon>Pezizomycotina</taxon>
        <taxon>Dothideomycetes</taxon>
        <taxon>Pleosporomycetidae</taxon>
        <taxon>Pleosporales</taxon>
        <taxon>Lindgomycetaceae</taxon>
        <taxon>Lindgomyces</taxon>
    </lineage>
</organism>
<evidence type="ECO:0000313" key="1">
    <source>
        <dbReference type="EMBL" id="KAF2471605.1"/>
    </source>
</evidence>
<evidence type="ECO:0000313" key="2">
    <source>
        <dbReference type="Proteomes" id="UP000799755"/>
    </source>
</evidence>
<proteinExistence type="predicted"/>
<dbReference type="Proteomes" id="UP000799755">
    <property type="component" value="Unassembled WGS sequence"/>
</dbReference>
<sequence>MPSEQDPASACPVDHKTREEWLRQAKSQNPDGSVQSPHSPLQSDGCDSSQVDQTPSPSSSRGLLSTLRLGTHREISSIPRALPSESKDGTAGRPANSEQDTGADKKTGNWIYPSEEMFFNAMKRKSYSARETDMQTIVPIHNAVNERAWVEIKAWEKGRGSESCGGPRLASFSGLSSSLTPRARWNTLIGYQAPFDRHDWVVDRCGQKIEYVIDFYAGRDEKKAGKELNFFLDVRPKLNSWEGVKMRALRLVGL</sequence>
<gene>
    <name evidence="1" type="ORF">BDR25DRAFT_260066</name>
</gene>